<evidence type="ECO:0000259" key="17">
    <source>
        <dbReference type="PROSITE" id="PS51217"/>
    </source>
</evidence>
<keyword evidence="10" id="KW-0234">DNA repair</keyword>
<keyword evidence="2" id="KW-0540">Nuclease</keyword>
<dbReference type="Gene3D" id="3.90.320.10">
    <property type="match status" value="1"/>
</dbReference>
<dbReference type="InterPro" id="IPR013986">
    <property type="entry name" value="DExx_box_DNA_helicase_dom_sf"/>
</dbReference>
<dbReference type="GO" id="GO:0005524">
    <property type="term" value="F:ATP binding"/>
    <property type="evidence" value="ECO:0007669"/>
    <property type="project" value="UniProtKB-KW"/>
</dbReference>
<comment type="catalytic activity">
    <reaction evidence="14">
        <text>ATP + H2O = ADP + phosphate + H(+)</text>
        <dbReference type="Rhea" id="RHEA:13065"/>
        <dbReference type="ChEBI" id="CHEBI:15377"/>
        <dbReference type="ChEBI" id="CHEBI:15378"/>
        <dbReference type="ChEBI" id="CHEBI:30616"/>
        <dbReference type="ChEBI" id="CHEBI:43474"/>
        <dbReference type="ChEBI" id="CHEBI:456216"/>
        <dbReference type="EC" id="5.6.2.4"/>
    </reaction>
</comment>
<evidence type="ECO:0000256" key="14">
    <source>
        <dbReference type="ARBA" id="ARBA00048988"/>
    </source>
</evidence>
<evidence type="ECO:0000256" key="11">
    <source>
        <dbReference type="ARBA" id="ARBA00023235"/>
    </source>
</evidence>
<evidence type="ECO:0000256" key="5">
    <source>
        <dbReference type="ARBA" id="ARBA00022801"/>
    </source>
</evidence>
<dbReference type="EMBL" id="CAEZTP010000048">
    <property type="protein sequence ID" value="CAB4573482.1"/>
    <property type="molecule type" value="Genomic_DNA"/>
</dbReference>
<dbReference type="PANTHER" id="PTHR11070">
    <property type="entry name" value="UVRD / RECB / PCRA DNA HELICASE FAMILY MEMBER"/>
    <property type="match status" value="1"/>
</dbReference>
<dbReference type="SUPFAM" id="SSF52540">
    <property type="entry name" value="P-loop containing nucleoside triphosphate hydrolases"/>
    <property type="match status" value="1"/>
</dbReference>
<evidence type="ECO:0000256" key="13">
    <source>
        <dbReference type="ARBA" id="ARBA00034808"/>
    </source>
</evidence>
<organism evidence="18">
    <name type="scientific">freshwater metagenome</name>
    <dbReference type="NCBI Taxonomy" id="449393"/>
    <lineage>
        <taxon>unclassified sequences</taxon>
        <taxon>metagenomes</taxon>
        <taxon>ecological metagenomes</taxon>
    </lineage>
</organism>
<comment type="catalytic activity">
    <reaction evidence="12">
        <text>Couples ATP hydrolysis with the unwinding of duplex DNA by translocating in the 3'-5' direction.</text>
        <dbReference type="EC" id="5.6.2.4"/>
    </reaction>
</comment>
<proteinExistence type="inferred from homology"/>
<dbReference type="PROSITE" id="PS51198">
    <property type="entry name" value="UVRD_HELICASE_ATP_BIND"/>
    <property type="match status" value="1"/>
</dbReference>
<dbReference type="GO" id="GO:0003677">
    <property type="term" value="F:DNA binding"/>
    <property type="evidence" value="ECO:0007669"/>
    <property type="project" value="UniProtKB-KW"/>
</dbReference>
<dbReference type="Gene3D" id="1.10.10.160">
    <property type="match status" value="1"/>
</dbReference>
<dbReference type="InterPro" id="IPR014017">
    <property type="entry name" value="DNA_helicase_UvrD-like_C"/>
</dbReference>
<reference evidence="18" key="1">
    <citation type="submission" date="2020-05" db="EMBL/GenBank/DDBJ databases">
        <authorList>
            <person name="Chiriac C."/>
            <person name="Salcher M."/>
            <person name="Ghai R."/>
            <person name="Kavagutti S V."/>
        </authorList>
    </citation>
    <scope>NUCLEOTIDE SEQUENCE</scope>
</reference>
<dbReference type="PROSITE" id="PS51217">
    <property type="entry name" value="UVRD_HELICASE_CTER"/>
    <property type="match status" value="1"/>
</dbReference>
<evidence type="ECO:0000256" key="4">
    <source>
        <dbReference type="ARBA" id="ARBA00022763"/>
    </source>
</evidence>
<dbReference type="InterPro" id="IPR011604">
    <property type="entry name" value="PDDEXK-like_dom_sf"/>
</dbReference>
<keyword evidence="9" id="KW-0238">DNA-binding</keyword>
<evidence type="ECO:0000256" key="12">
    <source>
        <dbReference type="ARBA" id="ARBA00034617"/>
    </source>
</evidence>
<evidence type="ECO:0000256" key="6">
    <source>
        <dbReference type="ARBA" id="ARBA00022806"/>
    </source>
</evidence>
<evidence type="ECO:0000256" key="1">
    <source>
        <dbReference type="ARBA" id="ARBA00009922"/>
    </source>
</evidence>
<dbReference type="CDD" id="cd17932">
    <property type="entry name" value="DEXQc_UvrD"/>
    <property type="match status" value="1"/>
</dbReference>
<dbReference type="InterPro" id="IPR011335">
    <property type="entry name" value="Restrct_endonuc-II-like"/>
</dbReference>
<evidence type="ECO:0000256" key="10">
    <source>
        <dbReference type="ARBA" id="ARBA00023204"/>
    </source>
</evidence>
<evidence type="ECO:0000256" key="8">
    <source>
        <dbReference type="ARBA" id="ARBA00022840"/>
    </source>
</evidence>
<dbReference type="Gene3D" id="1.10.486.10">
    <property type="entry name" value="PCRA, domain 4"/>
    <property type="match status" value="1"/>
</dbReference>
<dbReference type="GO" id="GO:0004527">
    <property type="term" value="F:exonuclease activity"/>
    <property type="evidence" value="ECO:0007669"/>
    <property type="project" value="UniProtKB-KW"/>
</dbReference>
<evidence type="ECO:0000256" key="3">
    <source>
        <dbReference type="ARBA" id="ARBA00022741"/>
    </source>
</evidence>
<keyword evidence="6" id="KW-0347">Helicase</keyword>
<evidence type="ECO:0000256" key="15">
    <source>
        <dbReference type="SAM" id="MobiDB-lite"/>
    </source>
</evidence>
<protein>
    <recommendedName>
        <fullName evidence="13">DNA 3'-5' helicase</fullName>
        <ecNumber evidence="13">5.6.2.4</ecNumber>
    </recommendedName>
</protein>
<accession>A0A6J6EAL2</accession>
<dbReference type="GO" id="GO:0000725">
    <property type="term" value="P:recombinational repair"/>
    <property type="evidence" value="ECO:0007669"/>
    <property type="project" value="TreeGrafter"/>
</dbReference>
<evidence type="ECO:0000256" key="2">
    <source>
        <dbReference type="ARBA" id="ARBA00022722"/>
    </source>
</evidence>
<dbReference type="GO" id="GO:0033202">
    <property type="term" value="C:DNA helicase complex"/>
    <property type="evidence" value="ECO:0007669"/>
    <property type="project" value="TreeGrafter"/>
</dbReference>
<keyword evidence="4" id="KW-0227">DNA damage</keyword>
<keyword evidence="11" id="KW-0413">Isomerase</keyword>
<gene>
    <name evidence="18" type="ORF">UFOPK1698_00696</name>
</gene>
<dbReference type="EC" id="5.6.2.4" evidence="13"/>
<dbReference type="Pfam" id="PF12705">
    <property type="entry name" value="PDDEXK_1"/>
    <property type="match status" value="1"/>
</dbReference>
<dbReference type="SUPFAM" id="SSF52980">
    <property type="entry name" value="Restriction endonuclease-like"/>
    <property type="match status" value="1"/>
</dbReference>
<dbReference type="Pfam" id="PF00580">
    <property type="entry name" value="UvrD-helicase"/>
    <property type="match status" value="1"/>
</dbReference>
<sequence>MSTENGMNNSDKNVKYSPQEIIAKLQAHPKFGSQIKPITSHQAEIIESGLEPAVVIAGAGSGKTETMSNRVLYLVANELATPDQILGLTFTRKAAGELSVRIRKRLRQLAQLPEFKHISSTGTNVTTYHSYAGKLLSEHAIRYGIDADAEPLGEAAIWQIASDVVRNWADDSYRNQSAVSTVIKDLLGLSKFMLEHQVKPAEIERIDNEILEQMQRFTGSTNEETRAVVRAMRQRNALLPMVESFLQRRKDAGELSFDDQMSLAADISENFPDVATLERGKYKVVLLDEYQDTSQSQVRMLSSLYGSGHPVMAVGDPSQAIYTWRGASAGTMASFGKYFPKLDNQNGKHTFSLPTTFRNDRIILTAANAVGQLIKSNGGQQVVELQARDGAGAGELSYGVYETIESEAAAIGEYFKNLWDPAALKSCAVLVRKRSQIPAIEIALRQQGLPVEVIGIGGLIQIPEVADVVTLMKIISDPDAGSSLMRHLTGPRINLGPRDIAALGSFSRERAKSVHADSKSFIKKIAAGNPEQLEADDQFSGSIIDALDEIAMAKHFPFSDIGYQRLVVFAQDLRRLRAYAGGQITDLITEIENYLTLETEIVLREGSQTGRRHLDRFLDEAAKFQRSGGSISAFLDWLDVASDEEGGLKAGAPEVRTDVIQILTVHMAKGAEWDVVAVPGLSEGTFPGVNKSDPDNWLKNEKHVPFPLRGDALELPSFSFDGIEKNSEASKAIKAFGTQCVDQIKMREEMRLAYVAITRARTHLLCTASWWRDGTRSVVPSDIFNIIATSASSNGGLLISDVPSPKEGSENPTLENPQSAQWPRDYLGEKRSQFNAAVDLFDQASEHSLITSGDNEVGSWILDAKSLIAEHQQQKKDVIEVALPTRLSTSTLVALHENPEALALNIRRPMPRSQDQYSRRGTAFHLWVEREFSDAATLFGDEYLDYLDPLEDDSTLENLKASWLKSSFASRTPVRVEVPFETTIAGVLIRGRIDAIYSDGDGYQVVDWKTGSKKLGESAQVQLAMYRLAWAKLSGCDISKISAAFHYVPTGITDQPVDLLNESDLIQLISNIKLENKQ</sequence>
<dbReference type="InterPro" id="IPR038726">
    <property type="entry name" value="PDDEXK_AddAB-type"/>
</dbReference>
<keyword evidence="7" id="KW-0269">Exonuclease</keyword>
<dbReference type="InterPro" id="IPR027417">
    <property type="entry name" value="P-loop_NTPase"/>
</dbReference>
<name>A0A6J6EAL2_9ZZZZ</name>
<dbReference type="GO" id="GO:0043138">
    <property type="term" value="F:3'-5' DNA helicase activity"/>
    <property type="evidence" value="ECO:0007669"/>
    <property type="project" value="UniProtKB-EC"/>
</dbReference>
<keyword evidence="3" id="KW-0547">Nucleotide-binding</keyword>
<dbReference type="InterPro" id="IPR014016">
    <property type="entry name" value="UvrD-like_ATP-bd"/>
</dbReference>
<feature type="domain" description="UvrD-like helicase ATP-binding" evidence="16">
    <location>
        <begin position="36"/>
        <end position="360"/>
    </location>
</feature>
<comment type="similarity">
    <text evidence="1">Belongs to the helicase family. UvrD subfamily.</text>
</comment>
<evidence type="ECO:0000313" key="18">
    <source>
        <dbReference type="EMBL" id="CAB4573482.1"/>
    </source>
</evidence>
<feature type="compositionally biased region" description="Polar residues" evidence="15">
    <location>
        <begin position="810"/>
        <end position="821"/>
    </location>
</feature>
<evidence type="ECO:0000259" key="16">
    <source>
        <dbReference type="PROSITE" id="PS51198"/>
    </source>
</evidence>
<dbReference type="GO" id="GO:0005829">
    <property type="term" value="C:cytosol"/>
    <property type="evidence" value="ECO:0007669"/>
    <property type="project" value="TreeGrafter"/>
</dbReference>
<evidence type="ECO:0000256" key="9">
    <source>
        <dbReference type="ARBA" id="ARBA00023125"/>
    </source>
</evidence>
<dbReference type="InterPro" id="IPR000212">
    <property type="entry name" value="DNA_helicase_UvrD/REP"/>
</dbReference>
<keyword evidence="8" id="KW-0067">ATP-binding</keyword>
<dbReference type="Pfam" id="PF13361">
    <property type="entry name" value="UvrD_C"/>
    <property type="match status" value="1"/>
</dbReference>
<dbReference type="Gene3D" id="3.40.50.300">
    <property type="entry name" value="P-loop containing nucleotide triphosphate hydrolases"/>
    <property type="match status" value="3"/>
</dbReference>
<evidence type="ECO:0000256" key="7">
    <source>
        <dbReference type="ARBA" id="ARBA00022839"/>
    </source>
</evidence>
<feature type="region of interest" description="Disordered" evidence="15">
    <location>
        <begin position="798"/>
        <end position="821"/>
    </location>
</feature>
<dbReference type="PANTHER" id="PTHR11070:SF55">
    <property type="entry name" value="DNA 3'-5' HELICASE"/>
    <property type="match status" value="1"/>
</dbReference>
<feature type="domain" description="UvrD-like helicase C-terminal" evidence="17">
    <location>
        <begin position="364"/>
        <end position="670"/>
    </location>
</feature>
<dbReference type="AlphaFoldDB" id="A0A6J6EAL2"/>
<keyword evidence="5" id="KW-0378">Hydrolase</keyword>